<keyword evidence="3" id="KW-1003">Cell membrane</keyword>
<evidence type="ECO:0000313" key="8">
    <source>
        <dbReference type="EMBL" id="PZQ54623.1"/>
    </source>
</evidence>
<feature type="transmembrane region" description="Helical" evidence="7">
    <location>
        <begin position="415"/>
        <end position="435"/>
    </location>
</feature>
<feature type="transmembrane region" description="Helical" evidence="7">
    <location>
        <begin position="47"/>
        <end position="71"/>
    </location>
</feature>
<evidence type="ECO:0000256" key="4">
    <source>
        <dbReference type="ARBA" id="ARBA00022692"/>
    </source>
</evidence>
<organism evidence="8 9">
    <name type="scientific">Novosphingobium pentaromativorans</name>
    <dbReference type="NCBI Taxonomy" id="205844"/>
    <lineage>
        <taxon>Bacteria</taxon>
        <taxon>Pseudomonadati</taxon>
        <taxon>Pseudomonadota</taxon>
        <taxon>Alphaproteobacteria</taxon>
        <taxon>Sphingomonadales</taxon>
        <taxon>Sphingomonadaceae</taxon>
        <taxon>Novosphingobium</taxon>
    </lineage>
</organism>
<keyword evidence="4 7" id="KW-0812">Transmembrane</keyword>
<dbReference type="GO" id="GO:0005886">
    <property type="term" value="C:plasma membrane"/>
    <property type="evidence" value="ECO:0007669"/>
    <property type="project" value="UniProtKB-SubCell"/>
</dbReference>
<dbReference type="InterPro" id="IPR050833">
    <property type="entry name" value="Poly_Biosynth_Transport"/>
</dbReference>
<feature type="transmembrane region" description="Helical" evidence="7">
    <location>
        <begin position="381"/>
        <end position="403"/>
    </location>
</feature>
<evidence type="ECO:0000256" key="7">
    <source>
        <dbReference type="SAM" id="Phobius"/>
    </source>
</evidence>
<dbReference type="Pfam" id="PF13440">
    <property type="entry name" value="Polysacc_synt_3"/>
    <property type="match status" value="1"/>
</dbReference>
<feature type="transmembrane region" description="Helical" evidence="7">
    <location>
        <begin position="357"/>
        <end position="375"/>
    </location>
</feature>
<feature type="transmembrane region" description="Helical" evidence="7">
    <location>
        <begin position="115"/>
        <end position="133"/>
    </location>
</feature>
<evidence type="ECO:0000256" key="1">
    <source>
        <dbReference type="ARBA" id="ARBA00004651"/>
    </source>
</evidence>
<evidence type="ECO:0008006" key="10">
    <source>
        <dbReference type="Google" id="ProtNLM"/>
    </source>
</evidence>
<gene>
    <name evidence="8" type="ORF">DI555_11320</name>
</gene>
<sequence length="498" mass="54074">MAKPDEIGRKATRGMASTAMAQIVKVLTTMATTIVVARILSPSDYGVAAMVAPLMGLIMTFQNLGFTQAVVQARELDSEHSNALFWLSIAISVVAALVMVALAPVVGSFYGDVRAGYVTAATGLTILVTGFKLQHQALLNREMRFHALSVNDIVVAIATFVLTALAALILKSYWAIWLGTLLNAVVSTAMMWRAYPWRPRLGASFEGVRKLVVFGANLTGFNLVNFFARNLDNVIIAKAEGADAVGLYDRSYKLMLFPLQNINQPLSRVMLPVLSRVRDEPARYRRVYELALRALALVSMPGILAAAMCSEQLVPFLLGERWAAASPIFFWLSLTAIVQCVPNTTGWLYISSGNTRNMMYWGMFSSTISIISFFIGVHWGAAGVACAYFIGQLVTLPLLYHYATKGTPVSQRFMYLVQLPSLVGGLFAWGIVSMVRQMPAASGLPTVGLLTLAVAASYAGAVAAQACTPGGRRAMAEMLRLAANLLPDRFRRGKLQPR</sequence>
<dbReference type="PANTHER" id="PTHR30250">
    <property type="entry name" value="PST FAMILY PREDICTED COLANIC ACID TRANSPORTER"/>
    <property type="match status" value="1"/>
</dbReference>
<evidence type="ECO:0000313" key="9">
    <source>
        <dbReference type="Proteomes" id="UP000249082"/>
    </source>
</evidence>
<feature type="transmembrane region" description="Helical" evidence="7">
    <location>
        <begin position="21"/>
        <end position="41"/>
    </location>
</feature>
<keyword evidence="6 7" id="KW-0472">Membrane</keyword>
<dbReference type="Proteomes" id="UP000249082">
    <property type="component" value="Unassembled WGS sequence"/>
</dbReference>
<name>A0A2W5QIU4_9SPHN</name>
<evidence type="ECO:0000256" key="5">
    <source>
        <dbReference type="ARBA" id="ARBA00022989"/>
    </source>
</evidence>
<keyword evidence="5 7" id="KW-1133">Transmembrane helix</keyword>
<comment type="caution">
    <text evidence="8">The sequence shown here is derived from an EMBL/GenBank/DDBJ whole genome shotgun (WGS) entry which is preliminary data.</text>
</comment>
<evidence type="ECO:0000256" key="3">
    <source>
        <dbReference type="ARBA" id="ARBA00022475"/>
    </source>
</evidence>
<feature type="transmembrane region" description="Helical" evidence="7">
    <location>
        <begin position="328"/>
        <end position="350"/>
    </location>
</feature>
<dbReference type="EMBL" id="QFPX01000008">
    <property type="protein sequence ID" value="PZQ54623.1"/>
    <property type="molecule type" value="Genomic_DNA"/>
</dbReference>
<dbReference type="PANTHER" id="PTHR30250:SF10">
    <property type="entry name" value="LIPOPOLYSACCHARIDE BIOSYNTHESIS PROTEIN WZXC"/>
    <property type="match status" value="1"/>
</dbReference>
<accession>A0A2W5QIU4</accession>
<dbReference type="CDD" id="cd13127">
    <property type="entry name" value="MATE_tuaB_like"/>
    <property type="match status" value="1"/>
</dbReference>
<evidence type="ECO:0000256" key="2">
    <source>
        <dbReference type="ARBA" id="ARBA00007430"/>
    </source>
</evidence>
<dbReference type="AlphaFoldDB" id="A0A2W5QIU4"/>
<feature type="transmembrane region" description="Helical" evidence="7">
    <location>
        <begin position="174"/>
        <end position="192"/>
    </location>
</feature>
<comment type="subcellular location">
    <subcellularLocation>
        <location evidence="1">Cell membrane</location>
        <topology evidence="1">Multi-pass membrane protein</topology>
    </subcellularLocation>
</comment>
<feature type="transmembrane region" description="Helical" evidence="7">
    <location>
        <begin position="83"/>
        <end position="103"/>
    </location>
</feature>
<feature type="transmembrane region" description="Helical" evidence="7">
    <location>
        <begin position="290"/>
        <end position="308"/>
    </location>
</feature>
<comment type="similarity">
    <text evidence="2">Belongs to the polysaccharide synthase family.</text>
</comment>
<protein>
    <recommendedName>
        <fullName evidence="10">Lipopolysaccharide biosynthesis protein</fullName>
    </recommendedName>
</protein>
<evidence type="ECO:0000256" key="6">
    <source>
        <dbReference type="ARBA" id="ARBA00023136"/>
    </source>
</evidence>
<reference evidence="8 9" key="1">
    <citation type="submission" date="2017-08" db="EMBL/GenBank/DDBJ databases">
        <title>Infants hospitalized years apart are colonized by the same room-sourced microbial strains.</title>
        <authorList>
            <person name="Brooks B."/>
            <person name="Olm M.R."/>
            <person name="Firek B.A."/>
            <person name="Baker R."/>
            <person name="Thomas B.C."/>
            <person name="Morowitz M.J."/>
            <person name="Banfield J.F."/>
        </authorList>
    </citation>
    <scope>NUCLEOTIDE SEQUENCE [LARGE SCALE GENOMIC DNA]</scope>
    <source>
        <strain evidence="8">S2_005_002_R2_33</strain>
    </source>
</reference>
<proteinExistence type="inferred from homology"/>
<feature type="transmembrane region" description="Helical" evidence="7">
    <location>
        <begin position="145"/>
        <end position="168"/>
    </location>
</feature>
<feature type="transmembrane region" description="Helical" evidence="7">
    <location>
        <begin position="447"/>
        <end position="468"/>
    </location>
</feature>